<dbReference type="PANTHER" id="PTHR33392:SF6">
    <property type="entry name" value="POLYISOPRENYL-TEICHOIC ACID--PEPTIDOGLYCAN TEICHOIC ACID TRANSFERASE TAGU"/>
    <property type="match status" value="1"/>
</dbReference>
<keyword evidence="2" id="KW-0812">Transmembrane</keyword>
<dbReference type="AlphaFoldDB" id="A0A2S7FEH2"/>
<name>A0A2S7FEH2_CLOBU</name>
<organism evidence="5 6">
    <name type="scientific">Clostridium butyricum</name>
    <dbReference type="NCBI Taxonomy" id="1492"/>
    <lineage>
        <taxon>Bacteria</taxon>
        <taxon>Bacillati</taxon>
        <taxon>Bacillota</taxon>
        <taxon>Clostridia</taxon>
        <taxon>Eubacteriales</taxon>
        <taxon>Clostridiaceae</taxon>
        <taxon>Clostridium</taxon>
    </lineage>
</organism>
<dbReference type="RefSeq" id="WP_104675548.1">
    <property type="nucleotide sequence ID" value="NZ_LRDH01000046.1"/>
</dbReference>
<dbReference type="InterPro" id="IPR004474">
    <property type="entry name" value="LytR_CpsA_psr"/>
</dbReference>
<evidence type="ECO:0000256" key="1">
    <source>
        <dbReference type="ARBA" id="ARBA00006068"/>
    </source>
</evidence>
<proteinExistence type="inferred from homology"/>
<dbReference type="Gene3D" id="3.40.630.190">
    <property type="entry name" value="LCP protein"/>
    <property type="match status" value="1"/>
</dbReference>
<dbReference type="NCBIfam" id="TIGR00350">
    <property type="entry name" value="lytR_cpsA_psr"/>
    <property type="match status" value="1"/>
</dbReference>
<accession>A0A2S7FEH2</accession>
<comment type="caution">
    <text evidence="5">The sequence shown here is derived from an EMBL/GenBank/DDBJ whole genome shotgun (WGS) entry which is preliminary data.</text>
</comment>
<dbReference type="Proteomes" id="UP000238081">
    <property type="component" value="Unassembled WGS sequence"/>
</dbReference>
<feature type="transmembrane region" description="Helical" evidence="2">
    <location>
        <begin position="12"/>
        <end position="35"/>
    </location>
</feature>
<keyword evidence="2" id="KW-0472">Membrane</keyword>
<dbReference type="InterPro" id="IPR050922">
    <property type="entry name" value="LytR/CpsA/Psr_CW_biosynth"/>
</dbReference>
<dbReference type="Pfam" id="PF03816">
    <property type="entry name" value="LytR_cpsA_psr"/>
    <property type="match status" value="1"/>
</dbReference>
<reference evidence="5 6" key="1">
    <citation type="submission" date="2016-01" db="EMBL/GenBank/DDBJ databases">
        <title>Characterization of the Clostridium difficile lineages that are prevalent in Hong Kong and China.</title>
        <authorList>
            <person name="Kwok J.S.-L."/>
            <person name="Lam W.-Y."/>
            <person name="Ip M."/>
            <person name="Chan T.-F."/>
            <person name="Hawkey P.M."/>
            <person name="Tsui S.K.-W."/>
        </authorList>
    </citation>
    <scope>NUCLEOTIDE SEQUENCE [LARGE SCALE GENOMIC DNA]</scope>
    <source>
        <strain evidence="5 6">300064</strain>
    </source>
</reference>
<dbReference type="EMBL" id="LRDH01000046">
    <property type="protein sequence ID" value="PPV17128.1"/>
    <property type="molecule type" value="Genomic_DNA"/>
</dbReference>
<evidence type="ECO:0000256" key="2">
    <source>
        <dbReference type="SAM" id="Phobius"/>
    </source>
</evidence>
<comment type="similarity">
    <text evidence="1">Belongs to the LytR/CpsA/Psr (LCP) family.</text>
</comment>
<sequence>MNKKNISNVKKISIIISILSIFFLIFTLSAFGNYMNKFNTVNINKEKVIPKNINSQVDNSDPVQPQNRMQNKYIKNIALLGIDSGDDNVGRSDCILIATIDTEHNKIKLSSIIRDSYVTIPSKNKKDKINHAYAFGGPELTLETLNLNFNLNISQFISVNFASFPKIIDKIGGLTIDIKEDELRYINKYIHELNEHNNTSSPDITKTGSQTVDGTQALAYARIRYTDGGDFERSHRQRIVLEQVFKNLKELPILKYPDALDALLPLIDTNLSSSEILSLSLDLTSFDNYNITEERFPKDEDAEGKSINGVYYYVFDEDATITKMHDFIYD</sequence>
<evidence type="ECO:0000259" key="3">
    <source>
        <dbReference type="Pfam" id="PF03816"/>
    </source>
</evidence>
<protein>
    <submittedName>
        <fullName evidence="5">Transcriptional regulator</fullName>
    </submittedName>
</protein>
<gene>
    <name evidence="4" type="ORF">AWN73_08655</name>
    <name evidence="5" type="ORF">AWN73_08660</name>
</gene>
<evidence type="ECO:0000313" key="4">
    <source>
        <dbReference type="EMBL" id="PPV17128.1"/>
    </source>
</evidence>
<dbReference type="PANTHER" id="PTHR33392">
    <property type="entry name" value="POLYISOPRENYL-TEICHOIC ACID--PEPTIDOGLYCAN TEICHOIC ACID TRANSFERASE TAGU"/>
    <property type="match status" value="1"/>
</dbReference>
<feature type="domain" description="Cell envelope-related transcriptional attenuator" evidence="3">
    <location>
        <begin position="91"/>
        <end position="249"/>
    </location>
</feature>
<dbReference type="EMBL" id="LRDH01000046">
    <property type="protein sequence ID" value="PPV17129.1"/>
    <property type="molecule type" value="Genomic_DNA"/>
</dbReference>
<evidence type="ECO:0000313" key="5">
    <source>
        <dbReference type="EMBL" id="PPV17129.1"/>
    </source>
</evidence>
<keyword evidence="2" id="KW-1133">Transmembrane helix</keyword>
<evidence type="ECO:0000313" key="6">
    <source>
        <dbReference type="Proteomes" id="UP000238081"/>
    </source>
</evidence>